<comment type="caution">
    <text evidence="1">The sequence shown here is derived from an EMBL/GenBank/DDBJ whole genome shotgun (WGS) entry which is preliminary data.</text>
</comment>
<evidence type="ECO:0000313" key="2">
    <source>
        <dbReference type="Proteomes" id="UP000654918"/>
    </source>
</evidence>
<keyword evidence="2" id="KW-1185">Reference proteome</keyword>
<dbReference type="Proteomes" id="UP000654918">
    <property type="component" value="Unassembled WGS sequence"/>
</dbReference>
<dbReference type="AlphaFoldDB" id="A0A8H6JWY1"/>
<organism evidence="1 2">
    <name type="scientific">Colletotrichum plurivorum</name>
    <dbReference type="NCBI Taxonomy" id="2175906"/>
    <lineage>
        <taxon>Eukaryota</taxon>
        <taxon>Fungi</taxon>
        <taxon>Dikarya</taxon>
        <taxon>Ascomycota</taxon>
        <taxon>Pezizomycotina</taxon>
        <taxon>Sordariomycetes</taxon>
        <taxon>Hypocreomycetidae</taxon>
        <taxon>Glomerellales</taxon>
        <taxon>Glomerellaceae</taxon>
        <taxon>Colletotrichum</taxon>
        <taxon>Colletotrichum orchidearum species complex</taxon>
    </lineage>
</organism>
<protein>
    <submittedName>
        <fullName evidence="1">Uncharacterized protein</fullName>
    </submittedName>
</protein>
<gene>
    <name evidence="1" type="ORF">CPLU01_12830</name>
</gene>
<evidence type="ECO:0000313" key="1">
    <source>
        <dbReference type="EMBL" id="KAF6820290.1"/>
    </source>
</evidence>
<accession>A0A8H6JWY1</accession>
<name>A0A8H6JWY1_9PEZI</name>
<reference evidence="1" key="1">
    <citation type="journal article" date="2020" name="Phytopathology">
        <title>Genome Sequence Resources of Colletotrichum truncatum, C. plurivorum, C. musicola, and C. sojae: Four Species Pathogenic to Soybean (Glycine max).</title>
        <authorList>
            <person name="Rogerio F."/>
            <person name="Boufleur T.R."/>
            <person name="Ciampi-Guillardi M."/>
            <person name="Sukno S.A."/>
            <person name="Thon M.R."/>
            <person name="Massola Junior N.S."/>
            <person name="Baroncelli R."/>
        </authorList>
    </citation>
    <scope>NUCLEOTIDE SEQUENCE</scope>
    <source>
        <strain evidence="1">LFN00145</strain>
    </source>
</reference>
<dbReference type="EMBL" id="WIGO01000275">
    <property type="protein sequence ID" value="KAF6820290.1"/>
    <property type="molecule type" value="Genomic_DNA"/>
</dbReference>
<sequence length="168" mass="19283">MASDTPHHASATVRQLNRQRWRELLRRFLAYPHPLCPWELGSDGHTRRQHISSAHGGVQLLACGDILGRDDAHDLDFHVDACDYCKRDEVWPEMSMFAHLSDLLHDDVHRELRHRGIHDVFLELSRQKYPDDVAHDNDSYTRGVLPAKLVDIKHAELAMEATNADNVP</sequence>
<proteinExistence type="predicted"/>